<dbReference type="Gene3D" id="3.20.20.370">
    <property type="entry name" value="Glycoside hydrolase/deacetylase"/>
    <property type="match status" value="1"/>
</dbReference>
<dbReference type="SUPFAM" id="SSF88713">
    <property type="entry name" value="Glycoside hydrolase/deacetylase"/>
    <property type="match status" value="1"/>
</dbReference>
<accession>A0ABZ0WSR2</accession>
<keyword evidence="3" id="KW-0378">Hydrolase</keyword>
<dbReference type="InterPro" id="IPR011330">
    <property type="entry name" value="Glyco_hydro/deAcase_b/a-brl"/>
</dbReference>
<evidence type="ECO:0000256" key="5">
    <source>
        <dbReference type="ARBA" id="ARBA00023277"/>
    </source>
</evidence>
<name>A0ABZ0WSR2_9BURK</name>
<dbReference type="RefSeq" id="WP_114811059.1">
    <property type="nucleotide sequence ID" value="NZ_CP139965.1"/>
</dbReference>
<evidence type="ECO:0000313" key="6">
    <source>
        <dbReference type="EMBL" id="WQD80444.1"/>
    </source>
</evidence>
<dbReference type="PANTHER" id="PTHR31609">
    <property type="entry name" value="YDJC DEACETYLASE FAMILY MEMBER"/>
    <property type="match status" value="1"/>
</dbReference>
<evidence type="ECO:0000256" key="2">
    <source>
        <dbReference type="ARBA" id="ARBA00022723"/>
    </source>
</evidence>
<protein>
    <submittedName>
        <fullName evidence="6">Hopanoid biosynthesis-associated protein HpnK</fullName>
    </submittedName>
</protein>
<dbReference type="Pfam" id="PF04794">
    <property type="entry name" value="YdjC"/>
    <property type="match status" value="1"/>
</dbReference>
<dbReference type="CDD" id="cd10804">
    <property type="entry name" value="YdjC_HpnK_like"/>
    <property type="match status" value="1"/>
</dbReference>
<evidence type="ECO:0000313" key="7">
    <source>
        <dbReference type="Proteomes" id="UP001325479"/>
    </source>
</evidence>
<sequence length="292" mass="31528">MQSPGLAPQRPSGRVRTLIITADDFGLHERVNEAVERAHRDGVLTAASLMVAAPAARDAVERARRLPHLRVGLHLALADSDAMLPPAQIPALVDANGRFGSNMVLDGVRFFFLPHVRRQLAREIRAQFEAFAATGLTLDHVNTHKHFHLHPTVLSLILEIGRDYGMRAMRLPCEADAPAWLRPWINLVRARLVRAGIDHNDYVVGMTNTGGMDEQVLLDTLARLPDGVGEIYCHPAAPADSGEGPITASMHAYRHADELAALLSPRVAAAIDAAGAVRGGFADVFARGAQAS</sequence>
<keyword evidence="4" id="KW-0460">Magnesium</keyword>
<dbReference type="PANTHER" id="PTHR31609:SF1">
    <property type="entry name" value="CARBOHYDRATE DEACETYLASE"/>
    <property type="match status" value="1"/>
</dbReference>
<reference evidence="6 7" key="1">
    <citation type="submission" date="2023-12" db="EMBL/GenBank/DDBJ databases">
        <title>Genome sequencing and assembly of bacterial species from a model synthetic community.</title>
        <authorList>
            <person name="Hogle S.L."/>
        </authorList>
    </citation>
    <scope>NUCLEOTIDE SEQUENCE [LARGE SCALE GENOMIC DNA]</scope>
    <source>
        <strain evidence="6 7">HAMBI 2494</strain>
    </source>
</reference>
<evidence type="ECO:0000256" key="4">
    <source>
        <dbReference type="ARBA" id="ARBA00022842"/>
    </source>
</evidence>
<evidence type="ECO:0000256" key="1">
    <source>
        <dbReference type="ARBA" id="ARBA00001946"/>
    </source>
</evidence>
<organism evidence="6 7">
    <name type="scientific">Paraburkholderia kururiensis</name>
    <dbReference type="NCBI Taxonomy" id="984307"/>
    <lineage>
        <taxon>Bacteria</taxon>
        <taxon>Pseudomonadati</taxon>
        <taxon>Pseudomonadota</taxon>
        <taxon>Betaproteobacteria</taxon>
        <taxon>Burkholderiales</taxon>
        <taxon>Burkholderiaceae</taxon>
        <taxon>Paraburkholderia</taxon>
    </lineage>
</organism>
<dbReference type="NCBIfam" id="TIGR03473">
    <property type="entry name" value="HpnK"/>
    <property type="match status" value="1"/>
</dbReference>
<keyword evidence="5" id="KW-0119">Carbohydrate metabolism</keyword>
<keyword evidence="7" id="KW-1185">Reference proteome</keyword>
<dbReference type="InterPro" id="IPR017836">
    <property type="entry name" value="Hopanoid_biosynth-assoc_HpnK"/>
</dbReference>
<proteinExistence type="predicted"/>
<dbReference type="Proteomes" id="UP001325479">
    <property type="component" value="Chromosome"/>
</dbReference>
<dbReference type="InterPro" id="IPR006879">
    <property type="entry name" value="YdjC-like"/>
</dbReference>
<gene>
    <name evidence="6" type="primary">hpnK</name>
    <name evidence="6" type="ORF">U0042_12595</name>
</gene>
<dbReference type="EMBL" id="CP139965">
    <property type="protein sequence ID" value="WQD80444.1"/>
    <property type="molecule type" value="Genomic_DNA"/>
</dbReference>
<keyword evidence="2" id="KW-0479">Metal-binding</keyword>
<comment type="cofactor">
    <cofactor evidence="1">
        <name>Mg(2+)</name>
        <dbReference type="ChEBI" id="CHEBI:18420"/>
    </cofactor>
</comment>
<evidence type="ECO:0000256" key="3">
    <source>
        <dbReference type="ARBA" id="ARBA00022801"/>
    </source>
</evidence>